<accession>F7R0F5</accession>
<dbReference type="Gene3D" id="3.60.21.10">
    <property type="match status" value="1"/>
</dbReference>
<name>F7R0F5_9LACO</name>
<dbReference type="EMBL" id="AFOJ01000005">
    <property type="protein sequence ID" value="EGM51770.1"/>
    <property type="molecule type" value="Genomic_DNA"/>
</dbReference>
<evidence type="ECO:0000313" key="3">
    <source>
        <dbReference type="Proteomes" id="UP000002971"/>
    </source>
</evidence>
<proteinExistence type="predicted"/>
<comment type="caution">
    <text evidence="2">The sequence shown here is derived from an EMBL/GenBank/DDBJ whole genome shotgun (WGS) entry which is preliminary data.</text>
</comment>
<evidence type="ECO:0000313" key="2">
    <source>
        <dbReference type="EMBL" id="EGM51770.1"/>
    </source>
</evidence>
<dbReference type="Proteomes" id="UP000002971">
    <property type="component" value="Unassembled WGS sequence"/>
</dbReference>
<protein>
    <submittedName>
        <fullName evidence="2">Phosphoesterase</fullName>
    </submittedName>
</protein>
<dbReference type="InterPro" id="IPR004843">
    <property type="entry name" value="Calcineurin-like_PHP"/>
</dbReference>
<dbReference type="GO" id="GO:0016787">
    <property type="term" value="F:hydrolase activity"/>
    <property type="evidence" value="ECO:0007669"/>
    <property type="project" value="InterPro"/>
</dbReference>
<dbReference type="Pfam" id="PF00149">
    <property type="entry name" value="Metallophos"/>
    <property type="match status" value="1"/>
</dbReference>
<reference evidence="2 3" key="1">
    <citation type="journal article" date="2011" name="J. Bacteriol.">
        <title>Genome Sequence of Lactobacillus ruminis SPM0211, Isolated from a Fecal Sample from a Healthy Korean.</title>
        <authorList>
            <person name="Lee S."/>
            <person name="Cho Y.J."/>
            <person name="Lee A.H."/>
            <person name="Chun J."/>
            <person name="Ha N.J."/>
            <person name="Ko G."/>
        </authorList>
    </citation>
    <scope>NUCLEOTIDE SEQUENCE [LARGE SCALE GENOMIC DNA]</scope>
    <source>
        <strain evidence="2 3">SPM0211</strain>
    </source>
</reference>
<dbReference type="InterPro" id="IPR029052">
    <property type="entry name" value="Metallo-depent_PP-like"/>
</dbReference>
<gene>
    <name evidence="2" type="ORF">LRU_01284</name>
</gene>
<dbReference type="AlphaFoldDB" id="F7R0F5"/>
<evidence type="ECO:0000259" key="1">
    <source>
        <dbReference type="Pfam" id="PF00149"/>
    </source>
</evidence>
<organism evidence="2 3">
    <name type="scientific">Ligilactobacillus ruminis SPM0211</name>
    <dbReference type="NCBI Taxonomy" id="1040964"/>
    <lineage>
        <taxon>Bacteria</taxon>
        <taxon>Bacillati</taxon>
        <taxon>Bacillota</taxon>
        <taxon>Bacilli</taxon>
        <taxon>Lactobacillales</taxon>
        <taxon>Lactobacillaceae</taxon>
        <taxon>Ligilactobacillus</taxon>
    </lineage>
</organism>
<dbReference type="SUPFAM" id="SSF56300">
    <property type="entry name" value="Metallo-dependent phosphatases"/>
    <property type="match status" value="1"/>
</dbReference>
<feature type="domain" description="Calcineurin-like phosphoesterase" evidence="1">
    <location>
        <begin position="14"/>
        <end position="165"/>
    </location>
</feature>
<sequence length="210" mass="24294">MQSTGFDGGYMNYFTADTHFFHKSLIHDRIFSNRDFLCVEEMNEQIMDAWNEVVCDQDTVYHLGDIALVDGKTKAYEKVDRLLKSLNGQIVFVKGNHDSRAMFKYLEKHNATLQNARKKYLFNDVGLILKFDKKQFFLTHYPLIVGNKGNRINLHGHIHRSTVNLSTCLNVGIDSPEADYLMGERSFGQPFSETEILKMIKAKRDDFGKR</sequence>